<evidence type="ECO:0000256" key="2">
    <source>
        <dbReference type="SAM" id="SignalP"/>
    </source>
</evidence>
<name>A0ABW6AGP4_9BACT</name>
<feature type="compositionally biased region" description="Gly residues" evidence="1">
    <location>
        <begin position="153"/>
        <end position="170"/>
    </location>
</feature>
<reference evidence="4" key="1">
    <citation type="journal article" date="2019" name="Int. J. Syst. Evol. Microbiol.">
        <title>The Global Catalogue of Microorganisms (GCM) 10K type strain sequencing project: providing services to taxonomists for standard genome sequencing and annotation.</title>
        <authorList>
            <consortium name="The Broad Institute Genomics Platform"/>
            <consortium name="The Broad Institute Genome Sequencing Center for Infectious Disease"/>
            <person name="Wu L."/>
            <person name="Ma J."/>
        </authorList>
    </citation>
    <scope>NUCLEOTIDE SEQUENCE [LARGE SCALE GENOMIC DNA]</scope>
    <source>
        <strain evidence="4">KCTC 52490</strain>
    </source>
</reference>
<comment type="caution">
    <text evidence="3">The sequence shown here is derived from an EMBL/GenBank/DDBJ whole genome shotgun (WGS) entry which is preliminary data.</text>
</comment>
<protein>
    <recommendedName>
        <fullName evidence="5">Periplasmic heavy metal sensor</fullName>
    </recommendedName>
</protein>
<accession>A0ABW6AGP4</accession>
<keyword evidence="4" id="KW-1185">Reference proteome</keyword>
<dbReference type="RefSeq" id="WP_381499105.1">
    <property type="nucleotide sequence ID" value="NZ_JBHUOM010000002.1"/>
</dbReference>
<sequence>MKKVLMTAATLVVLLSTGALAQRYGYPSQPNNTYPQQPGYNQPGVNQRGGSGYGQPNYNYDYDDSRFDRHLDWWDRELNLTRRQEREIRRIRDRFNQQAQNIDARDPRQRDFFRQARQRQFIDMMAVLGPEQRDRVIDHMRPYERVAGRGDNRGYGNGNNRGSGYGPYGY</sequence>
<organism evidence="3 4">
    <name type="scientific">Spirosoma flavum</name>
    <dbReference type="NCBI Taxonomy" id="2048557"/>
    <lineage>
        <taxon>Bacteria</taxon>
        <taxon>Pseudomonadati</taxon>
        <taxon>Bacteroidota</taxon>
        <taxon>Cytophagia</taxon>
        <taxon>Cytophagales</taxon>
        <taxon>Cytophagaceae</taxon>
        <taxon>Spirosoma</taxon>
    </lineage>
</organism>
<keyword evidence="2" id="KW-0732">Signal</keyword>
<proteinExistence type="predicted"/>
<gene>
    <name evidence="3" type="ORF">ACFS25_09365</name>
</gene>
<evidence type="ECO:0000256" key="1">
    <source>
        <dbReference type="SAM" id="MobiDB-lite"/>
    </source>
</evidence>
<feature type="signal peptide" evidence="2">
    <location>
        <begin position="1"/>
        <end position="21"/>
    </location>
</feature>
<feature type="compositionally biased region" description="Polar residues" evidence="1">
    <location>
        <begin position="28"/>
        <end position="45"/>
    </location>
</feature>
<feature type="region of interest" description="Disordered" evidence="1">
    <location>
        <begin position="147"/>
        <end position="170"/>
    </location>
</feature>
<evidence type="ECO:0000313" key="4">
    <source>
        <dbReference type="Proteomes" id="UP001597512"/>
    </source>
</evidence>
<evidence type="ECO:0008006" key="5">
    <source>
        <dbReference type="Google" id="ProtNLM"/>
    </source>
</evidence>
<dbReference type="Proteomes" id="UP001597512">
    <property type="component" value="Unassembled WGS sequence"/>
</dbReference>
<evidence type="ECO:0000313" key="3">
    <source>
        <dbReference type="EMBL" id="MFD2933989.1"/>
    </source>
</evidence>
<dbReference type="EMBL" id="JBHUOM010000002">
    <property type="protein sequence ID" value="MFD2933989.1"/>
    <property type="molecule type" value="Genomic_DNA"/>
</dbReference>
<feature type="chain" id="PRO_5046834147" description="Periplasmic heavy metal sensor" evidence="2">
    <location>
        <begin position="22"/>
        <end position="170"/>
    </location>
</feature>
<feature type="region of interest" description="Disordered" evidence="1">
    <location>
        <begin position="26"/>
        <end position="59"/>
    </location>
</feature>